<evidence type="ECO:0000313" key="2">
    <source>
        <dbReference type="Proteomes" id="UP000268233"/>
    </source>
</evidence>
<proteinExistence type="predicted"/>
<keyword evidence="2" id="KW-1185">Reference proteome</keyword>
<gene>
    <name evidence="1" type="ORF">BDK61_3991</name>
</gene>
<protein>
    <submittedName>
        <fullName evidence="1">Uncharacterized protein</fullName>
    </submittedName>
</protein>
<comment type="caution">
    <text evidence="1">The sequence shown here is derived from an EMBL/GenBank/DDBJ whole genome shotgun (WGS) entry which is preliminary data.</text>
</comment>
<name>A0A495QW57_9EURY</name>
<dbReference type="EMBL" id="RBWW01000002">
    <property type="protein sequence ID" value="RKS78330.1"/>
    <property type="molecule type" value="Genomic_DNA"/>
</dbReference>
<evidence type="ECO:0000313" key="1">
    <source>
        <dbReference type="EMBL" id="RKS78330.1"/>
    </source>
</evidence>
<sequence length="49" mass="5648">MEYATEKLNEDLPNNSDEAALVAWPEFDYINSNFDSFNQRISEMEASSN</sequence>
<reference evidence="1 2" key="1">
    <citation type="submission" date="2018-10" db="EMBL/GenBank/DDBJ databases">
        <title>Genomic Encyclopedia of Archaeal and Bacterial Type Strains, Phase II (KMG-II): from individual species to whole genera.</title>
        <authorList>
            <person name="Goeker M."/>
        </authorList>
    </citation>
    <scope>NUCLEOTIDE SEQUENCE [LARGE SCALE GENOMIC DNA]</scope>
    <source>
        <strain evidence="1 2">DSM 11927</strain>
    </source>
</reference>
<organism evidence="1 2">
    <name type="scientific">Haloarcula quadrata</name>
    <dbReference type="NCBI Taxonomy" id="182779"/>
    <lineage>
        <taxon>Archaea</taxon>
        <taxon>Methanobacteriati</taxon>
        <taxon>Methanobacteriota</taxon>
        <taxon>Stenosarchaea group</taxon>
        <taxon>Halobacteria</taxon>
        <taxon>Halobacteriales</taxon>
        <taxon>Haloarculaceae</taxon>
        <taxon>Haloarcula</taxon>
    </lineage>
</organism>
<dbReference type="RefSeq" id="WP_244209912.1">
    <property type="nucleotide sequence ID" value="NZ_RBWW01000002.1"/>
</dbReference>
<accession>A0A495QW57</accession>
<dbReference type="Proteomes" id="UP000268233">
    <property type="component" value="Unassembled WGS sequence"/>
</dbReference>
<dbReference type="AlphaFoldDB" id="A0A495QW57"/>